<proteinExistence type="predicted"/>
<accession>A0A8H4IYP1</accession>
<gene>
    <name evidence="1" type="ORF">GTA08_BOTSDO01859</name>
</gene>
<evidence type="ECO:0000313" key="1">
    <source>
        <dbReference type="EMBL" id="KAF4309629.1"/>
    </source>
</evidence>
<reference evidence="1" key="1">
    <citation type="submission" date="2020-04" db="EMBL/GenBank/DDBJ databases">
        <title>Genome Assembly and Annotation of Botryosphaeria dothidea sdau 11-99, a Latent Pathogen of Apple Fruit Ring Rot in China.</title>
        <authorList>
            <person name="Yu C."/>
            <person name="Diao Y."/>
            <person name="Lu Q."/>
            <person name="Zhao J."/>
            <person name="Cui S."/>
            <person name="Peng C."/>
            <person name="He B."/>
            <person name="Liu H."/>
        </authorList>
    </citation>
    <scope>NUCLEOTIDE SEQUENCE [LARGE SCALE GENOMIC DNA]</scope>
    <source>
        <strain evidence="1">Sdau11-99</strain>
    </source>
</reference>
<protein>
    <submittedName>
        <fullName evidence="1">Uncharacterized protein</fullName>
    </submittedName>
</protein>
<dbReference type="Proteomes" id="UP000572817">
    <property type="component" value="Unassembled WGS sequence"/>
</dbReference>
<comment type="caution">
    <text evidence="1">The sequence shown here is derived from an EMBL/GenBank/DDBJ whole genome shotgun (WGS) entry which is preliminary data.</text>
</comment>
<dbReference type="AlphaFoldDB" id="A0A8H4IYP1"/>
<keyword evidence="2" id="KW-1185">Reference proteome</keyword>
<evidence type="ECO:0000313" key="2">
    <source>
        <dbReference type="Proteomes" id="UP000572817"/>
    </source>
</evidence>
<organism evidence="1 2">
    <name type="scientific">Botryosphaeria dothidea</name>
    <dbReference type="NCBI Taxonomy" id="55169"/>
    <lineage>
        <taxon>Eukaryota</taxon>
        <taxon>Fungi</taxon>
        <taxon>Dikarya</taxon>
        <taxon>Ascomycota</taxon>
        <taxon>Pezizomycotina</taxon>
        <taxon>Dothideomycetes</taxon>
        <taxon>Dothideomycetes incertae sedis</taxon>
        <taxon>Botryosphaeriales</taxon>
        <taxon>Botryosphaeriaceae</taxon>
        <taxon>Botryosphaeria</taxon>
    </lineage>
</organism>
<sequence length="183" mass="20473">MAAPANPSAQPGTPTDPILVSIVDFVNTHHRKLWEIMEQKGGWEGWLQVELAFLITESSAHAYVAERELNVFKKAGQRVDIWATGVQGPVQSVGIELKCESHYQDNVGGARLNARLSDDVEKILAGVRQEYVGTTGARVYAVGVTTNPNDLKGYDKVASRGVQMQYKQTESKQHWVLWWYKDF</sequence>
<dbReference type="EMBL" id="WWBZ02000016">
    <property type="protein sequence ID" value="KAF4309629.1"/>
    <property type="molecule type" value="Genomic_DNA"/>
</dbReference>
<dbReference type="OrthoDB" id="4398476at2759"/>
<name>A0A8H4IYP1_9PEZI</name>